<name>A0ACC0LNG8_RHOML</name>
<accession>A0ACC0LNG8</accession>
<dbReference type="Proteomes" id="UP001062846">
    <property type="component" value="Chromosome 11"/>
</dbReference>
<dbReference type="EMBL" id="CM046398">
    <property type="protein sequence ID" value="KAI8529937.1"/>
    <property type="molecule type" value="Genomic_DNA"/>
</dbReference>
<sequence length="109" mass="11749">MKSSGVLVDCSELKSQLNLLKEHHEISRYQSSGSDACGESSSKQSAIEDSNGIPSVVADLPNSDELQPTTTSESLPIVVSETVVMDSVDKDFDWQLLKLGLEGDSINSY</sequence>
<proteinExistence type="predicted"/>
<gene>
    <name evidence="1" type="ORF">RHMOL_Rhmol11G0014400</name>
</gene>
<evidence type="ECO:0000313" key="2">
    <source>
        <dbReference type="Proteomes" id="UP001062846"/>
    </source>
</evidence>
<evidence type="ECO:0000313" key="1">
    <source>
        <dbReference type="EMBL" id="KAI8529937.1"/>
    </source>
</evidence>
<organism evidence="1 2">
    <name type="scientific">Rhododendron molle</name>
    <name type="common">Chinese azalea</name>
    <name type="synonym">Azalea mollis</name>
    <dbReference type="NCBI Taxonomy" id="49168"/>
    <lineage>
        <taxon>Eukaryota</taxon>
        <taxon>Viridiplantae</taxon>
        <taxon>Streptophyta</taxon>
        <taxon>Embryophyta</taxon>
        <taxon>Tracheophyta</taxon>
        <taxon>Spermatophyta</taxon>
        <taxon>Magnoliopsida</taxon>
        <taxon>eudicotyledons</taxon>
        <taxon>Gunneridae</taxon>
        <taxon>Pentapetalae</taxon>
        <taxon>asterids</taxon>
        <taxon>Ericales</taxon>
        <taxon>Ericaceae</taxon>
        <taxon>Ericoideae</taxon>
        <taxon>Rhodoreae</taxon>
        <taxon>Rhododendron</taxon>
    </lineage>
</organism>
<comment type="caution">
    <text evidence="1">The sequence shown here is derived from an EMBL/GenBank/DDBJ whole genome shotgun (WGS) entry which is preliminary data.</text>
</comment>
<reference evidence="1" key="1">
    <citation type="submission" date="2022-02" db="EMBL/GenBank/DDBJ databases">
        <title>Plant Genome Project.</title>
        <authorList>
            <person name="Zhang R.-G."/>
        </authorList>
    </citation>
    <scope>NUCLEOTIDE SEQUENCE</scope>
    <source>
        <strain evidence="1">AT1</strain>
    </source>
</reference>
<protein>
    <submittedName>
        <fullName evidence="1">Uncharacterized protein</fullName>
    </submittedName>
</protein>
<keyword evidence="2" id="KW-1185">Reference proteome</keyword>